<proteinExistence type="predicted"/>
<feature type="compositionally biased region" description="Low complexity" evidence="1">
    <location>
        <begin position="47"/>
        <end position="139"/>
    </location>
</feature>
<reference evidence="2" key="1">
    <citation type="journal article" date="2019" name="BMC Genomics">
        <title>A new reference genome for Sorghum bicolor reveals high levels of sequence similarity between sweet and grain genotypes: implications for the genetics of sugar metabolism.</title>
        <authorList>
            <person name="Cooper E.A."/>
            <person name="Brenton Z.W."/>
            <person name="Flinn B.S."/>
            <person name="Jenkins J."/>
            <person name="Shu S."/>
            <person name="Flowers D."/>
            <person name="Luo F."/>
            <person name="Wang Y."/>
            <person name="Xia P."/>
            <person name="Barry K."/>
            <person name="Daum C."/>
            <person name="Lipzen A."/>
            <person name="Yoshinaga Y."/>
            <person name="Schmutz J."/>
            <person name="Saski C."/>
            <person name="Vermerris W."/>
            <person name="Kresovich S."/>
        </authorList>
    </citation>
    <scope>NUCLEOTIDE SEQUENCE</scope>
</reference>
<feature type="compositionally biased region" description="Basic and acidic residues" evidence="1">
    <location>
        <begin position="164"/>
        <end position="174"/>
    </location>
</feature>
<dbReference type="Proteomes" id="UP000807115">
    <property type="component" value="Chromosome 4"/>
</dbReference>
<name>A0A921UMZ1_SORBI</name>
<dbReference type="AlphaFoldDB" id="A0A921UMZ1"/>
<evidence type="ECO:0000313" key="2">
    <source>
        <dbReference type="EMBL" id="KAG0535331.1"/>
    </source>
</evidence>
<gene>
    <name evidence="2" type="ORF">BDA96_04G357300</name>
</gene>
<protein>
    <submittedName>
        <fullName evidence="2">Uncharacterized protein</fullName>
    </submittedName>
</protein>
<evidence type="ECO:0000256" key="1">
    <source>
        <dbReference type="SAM" id="MobiDB-lite"/>
    </source>
</evidence>
<reference evidence="2" key="2">
    <citation type="submission" date="2020-10" db="EMBL/GenBank/DDBJ databases">
        <authorList>
            <person name="Cooper E.A."/>
            <person name="Brenton Z.W."/>
            <person name="Flinn B.S."/>
            <person name="Jenkins J."/>
            <person name="Shu S."/>
            <person name="Flowers D."/>
            <person name="Luo F."/>
            <person name="Wang Y."/>
            <person name="Xia P."/>
            <person name="Barry K."/>
            <person name="Daum C."/>
            <person name="Lipzen A."/>
            <person name="Yoshinaga Y."/>
            <person name="Schmutz J."/>
            <person name="Saski C."/>
            <person name="Vermerris W."/>
            <person name="Kresovich S."/>
        </authorList>
    </citation>
    <scope>NUCLEOTIDE SEQUENCE</scope>
</reference>
<evidence type="ECO:0000313" key="3">
    <source>
        <dbReference type="Proteomes" id="UP000807115"/>
    </source>
</evidence>
<dbReference type="EMBL" id="CM027683">
    <property type="protein sequence ID" value="KAG0535331.1"/>
    <property type="molecule type" value="Genomic_DNA"/>
</dbReference>
<feature type="region of interest" description="Disordered" evidence="1">
    <location>
        <begin position="1"/>
        <end position="174"/>
    </location>
</feature>
<organism evidence="2 3">
    <name type="scientific">Sorghum bicolor</name>
    <name type="common">Sorghum</name>
    <name type="synonym">Sorghum vulgare</name>
    <dbReference type="NCBI Taxonomy" id="4558"/>
    <lineage>
        <taxon>Eukaryota</taxon>
        <taxon>Viridiplantae</taxon>
        <taxon>Streptophyta</taxon>
        <taxon>Embryophyta</taxon>
        <taxon>Tracheophyta</taxon>
        <taxon>Spermatophyta</taxon>
        <taxon>Magnoliopsida</taxon>
        <taxon>Liliopsida</taxon>
        <taxon>Poales</taxon>
        <taxon>Poaceae</taxon>
        <taxon>PACMAD clade</taxon>
        <taxon>Panicoideae</taxon>
        <taxon>Andropogonodae</taxon>
        <taxon>Andropogoneae</taxon>
        <taxon>Sorghinae</taxon>
        <taxon>Sorghum</taxon>
    </lineage>
</organism>
<comment type="caution">
    <text evidence="2">The sequence shown here is derived from an EMBL/GenBank/DDBJ whole genome shotgun (WGS) entry which is preliminary data.</text>
</comment>
<accession>A0A921UMZ1</accession>
<sequence>MASTRPLSARSGAAGEPDPDADADSTSAPTAGPMRTGPTNTSLLKRTSASTAAAQPSPTAGSASPASTAGNTPWRSSSRWSRGSNRPPKNTSLASSSARSARAASALPSRSAATRRAMASRSTHAWISPATAPATRATALCVAHRRHRARRDREPEPAAPSLHRSREHDSALSR</sequence>